<dbReference type="AlphaFoldDB" id="A0A2D6YFK3"/>
<name>A0A2D6YFK3_9DELT</name>
<sequence length="91" mass="10446">MSITVDHVQILQEFLMSETTEVLSLEQFQTLVGFENSERFELQVSQAILDLANSLETNFLDKETKIDYATHVFAHMLDDLAELLERGNLIN</sequence>
<dbReference type="EMBL" id="NZEX01000006">
    <property type="protein sequence ID" value="MAH61961.1"/>
    <property type="molecule type" value="Genomic_DNA"/>
</dbReference>
<proteinExistence type="predicted"/>
<accession>A0A2D6YFK3</accession>
<gene>
    <name evidence="1" type="ORF">CMN54_00640</name>
</gene>
<protein>
    <submittedName>
        <fullName evidence="1">Uncharacterized protein</fullName>
    </submittedName>
</protein>
<evidence type="ECO:0000313" key="2">
    <source>
        <dbReference type="Proteomes" id="UP000226525"/>
    </source>
</evidence>
<comment type="caution">
    <text evidence="1">The sequence shown here is derived from an EMBL/GenBank/DDBJ whole genome shotgun (WGS) entry which is preliminary data.</text>
</comment>
<dbReference type="Proteomes" id="UP000226525">
    <property type="component" value="Unassembled WGS sequence"/>
</dbReference>
<organism evidence="1 2">
    <name type="scientific">SAR324 cluster bacterium</name>
    <dbReference type="NCBI Taxonomy" id="2024889"/>
    <lineage>
        <taxon>Bacteria</taxon>
        <taxon>Deltaproteobacteria</taxon>
        <taxon>SAR324 cluster</taxon>
    </lineage>
</organism>
<evidence type="ECO:0000313" key="1">
    <source>
        <dbReference type="EMBL" id="MAH61961.1"/>
    </source>
</evidence>
<reference evidence="2" key="1">
    <citation type="submission" date="2017-09" db="EMBL/GenBank/DDBJ databases">
        <title>The Reconstruction of 2,631 Draft Metagenome-Assembled Genomes from the Global Oceans.</title>
        <authorList>
            <person name="Tully B.J."/>
            <person name="Graham E.D."/>
            <person name="Heidelberg J.F."/>
        </authorList>
    </citation>
    <scope>NUCLEOTIDE SEQUENCE [LARGE SCALE GENOMIC DNA]</scope>
</reference>